<dbReference type="Gene3D" id="2.10.22.10">
    <property type="entry name" value="Antistasin, domain 1"/>
    <property type="match status" value="2"/>
</dbReference>
<feature type="domain" description="Antistasin-like" evidence="4">
    <location>
        <begin position="28"/>
        <end position="55"/>
    </location>
</feature>
<keyword evidence="3" id="KW-0732">Signal</keyword>
<feature type="chain" id="PRO_5004717440" description="Antistasin-like domain-containing protein" evidence="3">
    <location>
        <begin position="19"/>
        <end position="149"/>
    </location>
</feature>
<proteinExistence type="predicted"/>
<feature type="signal peptide" evidence="3">
    <location>
        <begin position="1"/>
        <end position="18"/>
    </location>
</feature>
<protein>
    <recommendedName>
        <fullName evidence="4">Antistasin-like domain-containing protein</fullName>
    </recommendedName>
</protein>
<dbReference type="OrthoDB" id="6133842at2759"/>
<dbReference type="GeneID" id="20248430"/>
<dbReference type="AlphaFoldDB" id="V4AS17"/>
<dbReference type="PROSITE" id="PS51252">
    <property type="entry name" value="ANTISTASIN"/>
    <property type="match status" value="1"/>
</dbReference>
<dbReference type="InterPro" id="IPR004094">
    <property type="entry name" value="Antistasin-like"/>
</dbReference>
<keyword evidence="2" id="KW-0722">Serine protease inhibitor</keyword>
<dbReference type="Proteomes" id="UP000030746">
    <property type="component" value="Unassembled WGS sequence"/>
</dbReference>
<dbReference type="CTD" id="20248430"/>
<dbReference type="Pfam" id="PF02822">
    <property type="entry name" value="Antistasin"/>
    <property type="match status" value="1"/>
</dbReference>
<organism evidence="5 6">
    <name type="scientific">Lottia gigantea</name>
    <name type="common">Giant owl limpet</name>
    <dbReference type="NCBI Taxonomy" id="225164"/>
    <lineage>
        <taxon>Eukaryota</taxon>
        <taxon>Metazoa</taxon>
        <taxon>Spiralia</taxon>
        <taxon>Lophotrochozoa</taxon>
        <taxon>Mollusca</taxon>
        <taxon>Gastropoda</taxon>
        <taxon>Patellogastropoda</taxon>
        <taxon>Lottioidea</taxon>
        <taxon>Lottiidae</taxon>
        <taxon>Lottia</taxon>
    </lineage>
</organism>
<dbReference type="SUPFAM" id="SSF57262">
    <property type="entry name" value="Leech antihemostatic proteins"/>
    <property type="match status" value="2"/>
</dbReference>
<name>V4AS17_LOTGI</name>
<evidence type="ECO:0000256" key="1">
    <source>
        <dbReference type="ARBA" id="ARBA00022690"/>
    </source>
</evidence>
<dbReference type="KEGG" id="lgi:LOTGIDRAFT_230991"/>
<dbReference type="GO" id="GO:0004867">
    <property type="term" value="F:serine-type endopeptidase inhibitor activity"/>
    <property type="evidence" value="ECO:0007669"/>
    <property type="project" value="UniProtKB-KW"/>
</dbReference>
<sequence length="149" mass="16823">MYLVCFYASLVLLTTANALSLRPFRHFPLDCGPVCMIACPFGKEVDSRGCPTCRCRQPDTFPVNPDRCGPVCMIRCEYGQIRDYRGCPTCQCREGPADCPYRRRCGVRCPMGLYARDAFGCQTCNCLMPSPIQCKSNTLIICFLYKEIK</sequence>
<dbReference type="EMBL" id="KB200869">
    <property type="protein sequence ID" value="ESP00053.1"/>
    <property type="molecule type" value="Genomic_DNA"/>
</dbReference>
<evidence type="ECO:0000256" key="2">
    <source>
        <dbReference type="ARBA" id="ARBA00022900"/>
    </source>
</evidence>
<keyword evidence="6" id="KW-1185">Reference proteome</keyword>
<evidence type="ECO:0000313" key="6">
    <source>
        <dbReference type="Proteomes" id="UP000030746"/>
    </source>
</evidence>
<gene>
    <name evidence="5" type="ORF">LOTGIDRAFT_230991</name>
</gene>
<dbReference type="HOGENOM" id="CLU_1751789_0_0_1"/>
<reference evidence="5 6" key="1">
    <citation type="journal article" date="2013" name="Nature">
        <title>Insights into bilaterian evolution from three spiralian genomes.</title>
        <authorList>
            <person name="Simakov O."/>
            <person name="Marletaz F."/>
            <person name="Cho S.J."/>
            <person name="Edsinger-Gonzales E."/>
            <person name="Havlak P."/>
            <person name="Hellsten U."/>
            <person name="Kuo D.H."/>
            <person name="Larsson T."/>
            <person name="Lv J."/>
            <person name="Arendt D."/>
            <person name="Savage R."/>
            <person name="Osoegawa K."/>
            <person name="de Jong P."/>
            <person name="Grimwood J."/>
            <person name="Chapman J.A."/>
            <person name="Shapiro H."/>
            <person name="Aerts A."/>
            <person name="Otillar R.P."/>
            <person name="Terry A.Y."/>
            <person name="Boore J.L."/>
            <person name="Grigoriev I.V."/>
            <person name="Lindberg D.R."/>
            <person name="Seaver E.C."/>
            <person name="Weisblat D.A."/>
            <person name="Putnam N.H."/>
            <person name="Rokhsar D.S."/>
        </authorList>
    </citation>
    <scope>NUCLEOTIDE SEQUENCE [LARGE SCALE GENOMIC DNA]</scope>
</reference>
<evidence type="ECO:0000259" key="4">
    <source>
        <dbReference type="PROSITE" id="PS51252"/>
    </source>
</evidence>
<dbReference type="RefSeq" id="XP_009049244.1">
    <property type="nucleotide sequence ID" value="XM_009050996.1"/>
</dbReference>
<evidence type="ECO:0000313" key="5">
    <source>
        <dbReference type="EMBL" id="ESP00053.1"/>
    </source>
</evidence>
<keyword evidence="1" id="KW-0646">Protease inhibitor</keyword>
<evidence type="ECO:0000256" key="3">
    <source>
        <dbReference type="SAM" id="SignalP"/>
    </source>
</evidence>
<accession>V4AS17</accession>
<dbReference type="InterPro" id="IPR011061">
    <property type="entry name" value="Hirudin/antistatin"/>
</dbReference>
<dbReference type="OMA" id="CACADPD"/>